<accession>A0A3Q9IMU4</accession>
<name>A0A3Q9IMU4_9BACT</name>
<dbReference type="KEGG" id="buy:D8S85_04850"/>
<proteinExistence type="predicted"/>
<dbReference type="EMBL" id="CP032819">
    <property type="protein sequence ID" value="AZS28951.1"/>
    <property type="molecule type" value="Genomic_DNA"/>
</dbReference>
<sequence>MENDEKIYDTLMSNGFKLIAKDVSAFFGDCYDVFSNGIFQLRFSVSKSFKSIDIRNNHLDEDWYDLALVKALLYDEKNLNHVTTIEEYKDFLQNELIDIVKLFADKNYLTTKKRLEELGNERAKQMFPMTKR</sequence>
<organism evidence="1 2">
    <name type="scientific">Butyricimonas faecalis</name>
    <dbReference type="NCBI Taxonomy" id="2093856"/>
    <lineage>
        <taxon>Bacteria</taxon>
        <taxon>Pseudomonadati</taxon>
        <taxon>Bacteroidota</taxon>
        <taxon>Bacteroidia</taxon>
        <taxon>Bacteroidales</taxon>
        <taxon>Odoribacteraceae</taxon>
        <taxon>Butyricimonas</taxon>
    </lineage>
</organism>
<gene>
    <name evidence="1" type="ORF">D8S85_04850</name>
</gene>
<dbReference type="AlphaFoldDB" id="A0A3Q9IMU4"/>
<dbReference type="Proteomes" id="UP000270673">
    <property type="component" value="Chromosome"/>
</dbReference>
<evidence type="ECO:0000313" key="2">
    <source>
        <dbReference type="Proteomes" id="UP000270673"/>
    </source>
</evidence>
<reference evidence="1 2" key="1">
    <citation type="submission" date="2018-10" db="EMBL/GenBank/DDBJ databases">
        <title>Butyricimonas faecalis sp. nov., isolated from human faeces and emended description of the genus Butyricimonas.</title>
        <authorList>
            <person name="Le Roy T."/>
            <person name="Van der Smissen P."/>
            <person name="Paquot A."/>
            <person name="Delzenne N."/>
            <person name="Muccioli G."/>
            <person name="Collet J.-F."/>
            <person name="Cani P.D."/>
        </authorList>
    </citation>
    <scope>NUCLEOTIDE SEQUENCE [LARGE SCALE GENOMIC DNA]</scope>
    <source>
        <strain evidence="1 2">H184</strain>
    </source>
</reference>
<protein>
    <submittedName>
        <fullName evidence="1">Uncharacterized protein</fullName>
    </submittedName>
</protein>
<keyword evidence="2" id="KW-1185">Reference proteome</keyword>
<evidence type="ECO:0000313" key="1">
    <source>
        <dbReference type="EMBL" id="AZS28951.1"/>
    </source>
</evidence>
<dbReference type="OrthoDB" id="1493049at2"/>
<dbReference type="RefSeq" id="WP_106624965.1">
    <property type="nucleotide sequence ID" value="NZ_CP032819.1"/>
</dbReference>